<dbReference type="AlphaFoldDB" id="A0A2B4RKJ0"/>
<evidence type="ECO:0000313" key="1">
    <source>
        <dbReference type="EMBL" id="PFX16877.1"/>
    </source>
</evidence>
<gene>
    <name evidence="1" type="ORF">AWC38_SpisGene18827</name>
</gene>
<proteinExistence type="predicted"/>
<sequence>MSKFKGLAKNRAIKVTSEAKVDAISTRIIASFQNITCSKNYGYFMNLNASSAVTEETYKDIRLLYNTQSLPKEVASKFGADSLYYSVTRETLVSFNNIECIQNFDFRCMAIQSNEANVTIRNSKIVGQSGNTTLKNGAGLLLVANIAALLNVLNTNFTLNGAILGGCVFANAPNGTFIAKFSNVEFKHCEALKTGCALAVGEPPLQRQHYASCPSKMLLTISNVNIAGCRGKAVHKCTIVFLCLKSGVITITESQWMNNVHKISSSLHITTEIGNGKTAIIVTKCSFRDNEGSSILMKTPNSNGGNVTIVDTLIANNVTKPGTALFISPKYLLKLVNVSVVHAHYGLKIISKPDPTQEVFPVDISIYNCSFKNNIYDMLFSLRDPSSLRLMIQNTVFTSKESRNRSYAIYFHIPSLTKLNISEAVIGLENNTFEYRPSTNFALFFRGRKTLWIRRSTFRNCACLYREKWPKPRSSVSADSYFYETATGALSIITALDTPLKSGCVQRNTTNNTHPLWTYGCDVVKLVGEVSLDSGMEDYEECDEVLVETVLSGGFVNGVSCSGERPVEEGGGCFARRVILGVGVSKKFHL</sequence>
<reference evidence="2" key="1">
    <citation type="journal article" date="2017" name="bioRxiv">
        <title>Comparative analysis of the genomes of Stylophora pistillata and Acropora digitifera provides evidence for extensive differences between species of corals.</title>
        <authorList>
            <person name="Voolstra C.R."/>
            <person name="Li Y."/>
            <person name="Liew Y.J."/>
            <person name="Baumgarten S."/>
            <person name="Zoccola D."/>
            <person name="Flot J.-F."/>
            <person name="Tambutte S."/>
            <person name="Allemand D."/>
            <person name="Aranda M."/>
        </authorList>
    </citation>
    <scope>NUCLEOTIDE SEQUENCE [LARGE SCALE GENOMIC DNA]</scope>
</reference>
<dbReference type="OrthoDB" id="5989844at2759"/>
<accession>A0A2B4RKJ0</accession>
<keyword evidence="2" id="KW-1185">Reference proteome</keyword>
<protein>
    <submittedName>
        <fullName evidence="1">Uncharacterized protein</fullName>
    </submittedName>
</protein>
<organism evidence="1 2">
    <name type="scientific">Stylophora pistillata</name>
    <name type="common">Smooth cauliflower coral</name>
    <dbReference type="NCBI Taxonomy" id="50429"/>
    <lineage>
        <taxon>Eukaryota</taxon>
        <taxon>Metazoa</taxon>
        <taxon>Cnidaria</taxon>
        <taxon>Anthozoa</taxon>
        <taxon>Hexacorallia</taxon>
        <taxon>Scleractinia</taxon>
        <taxon>Astrocoeniina</taxon>
        <taxon>Pocilloporidae</taxon>
        <taxon>Stylophora</taxon>
    </lineage>
</organism>
<dbReference type="InterPro" id="IPR011050">
    <property type="entry name" value="Pectin_lyase_fold/virulence"/>
</dbReference>
<dbReference type="EMBL" id="LSMT01000512">
    <property type="protein sequence ID" value="PFX16877.1"/>
    <property type="molecule type" value="Genomic_DNA"/>
</dbReference>
<dbReference type="Proteomes" id="UP000225706">
    <property type="component" value="Unassembled WGS sequence"/>
</dbReference>
<dbReference type="SUPFAM" id="SSF51126">
    <property type="entry name" value="Pectin lyase-like"/>
    <property type="match status" value="2"/>
</dbReference>
<comment type="caution">
    <text evidence="1">The sequence shown here is derived from an EMBL/GenBank/DDBJ whole genome shotgun (WGS) entry which is preliminary data.</text>
</comment>
<name>A0A2B4RKJ0_STYPI</name>
<evidence type="ECO:0000313" key="2">
    <source>
        <dbReference type="Proteomes" id="UP000225706"/>
    </source>
</evidence>